<accession>A0A4Z0MCX8</accession>
<dbReference type="GO" id="GO:0005975">
    <property type="term" value="P:carbohydrate metabolic process"/>
    <property type="evidence" value="ECO:0007669"/>
    <property type="project" value="InterPro"/>
</dbReference>
<keyword evidence="2" id="KW-1185">Reference proteome</keyword>
<dbReference type="PANTHER" id="PTHR47791">
    <property type="entry name" value="MEIOTICALLY UP-REGULATED GENE 191 PROTEIN"/>
    <property type="match status" value="1"/>
</dbReference>
<gene>
    <name evidence="1" type="ORF">EU557_22670</name>
</gene>
<dbReference type="Gene3D" id="1.50.10.20">
    <property type="match status" value="1"/>
</dbReference>
<dbReference type="OrthoDB" id="2505409at2"/>
<dbReference type="InterPro" id="IPR008928">
    <property type="entry name" value="6-hairpin_glycosidase_sf"/>
</dbReference>
<sequence length="385" mass="42830">MLFSRGNAGLLLGLLLLAACHEPVDDIITPPAPAPPAAAVANWAARADSAQAALHQNFWAPTNQYYLQNNLGKPDFNYWWQAHGLDVLLDGYQRTQVPDYTTRMQQLQQGAKKQNGNTYLNTYYDDMAWHALANLRAFQVTKEPAYKATALQLWADLKNGWNTSQGGGIAWRKNQRDYKNTPANAPVAIFAARLYQLDRNPDDLAWATKIYEWQKKTLVDPATGAVWDGINRQGDGQIDREWRFSYNQGVFLGAGLELYRATQQSTYLDDANRTAGYVVNDSQLSPGGILRDEGGGDGGLFKGVLVRYLSLLATEPAVPAATRARYVSFLKFNGESLYKQGMRRPQYLFNTSWTAQPGGTVDGSTQLSGVMMFEVMADLQARKLL</sequence>
<dbReference type="InterPro" id="IPR014512">
    <property type="entry name" value="O_gly_hydro"/>
</dbReference>
<organism evidence="1 2">
    <name type="scientific">Hymenobacter wooponensis</name>
    <dbReference type="NCBI Taxonomy" id="1525360"/>
    <lineage>
        <taxon>Bacteria</taxon>
        <taxon>Pseudomonadati</taxon>
        <taxon>Bacteroidota</taxon>
        <taxon>Cytophagia</taxon>
        <taxon>Cytophagales</taxon>
        <taxon>Hymenobacteraceae</taxon>
        <taxon>Hymenobacter</taxon>
    </lineage>
</organism>
<proteinExistence type="predicted"/>
<dbReference type="PANTHER" id="PTHR47791:SF3">
    <property type="entry name" value="MEIOTICALLY UP-REGULATED GENE 191 PROTEIN"/>
    <property type="match status" value="1"/>
</dbReference>
<dbReference type="Proteomes" id="UP000298284">
    <property type="component" value="Unassembled WGS sequence"/>
</dbReference>
<dbReference type="PIRSF" id="PIRSF021505">
    <property type="entry name" value="O_gly_hdrol"/>
    <property type="match status" value="1"/>
</dbReference>
<dbReference type="InterPro" id="IPR005198">
    <property type="entry name" value="Glyco_hydro_76"/>
</dbReference>
<evidence type="ECO:0000313" key="2">
    <source>
        <dbReference type="Proteomes" id="UP000298284"/>
    </source>
</evidence>
<dbReference type="RefSeq" id="WP_135532769.1">
    <property type="nucleotide sequence ID" value="NZ_SRKZ01000008.1"/>
</dbReference>
<dbReference type="SUPFAM" id="SSF48208">
    <property type="entry name" value="Six-hairpin glycosidases"/>
    <property type="match status" value="1"/>
</dbReference>
<dbReference type="AlphaFoldDB" id="A0A4Z0MCX8"/>
<reference evidence="1 2" key="1">
    <citation type="submission" date="2019-04" db="EMBL/GenBank/DDBJ databases">
        <authorList>
            <person name="Feng G."/>
            <person name="Zhang J."/>
            <person name="Zhu H."/>
        </authorList>
    </citation>
    <scope>NUCLEOTIDE SEQUENCE [LARGE SCALE GENOMIC DNA]</scope>
    <source>
        <strain evidence="1 2">JCM 19491</strain>
    </source>
</reference>
<dbReference type="EMBL" id="SRKZ01000008">
    <property type="protein sequence ID" value="TGD77583.1"/>
    <property type="molecule type" value="Genomic_DNA"/>
</dbReference>
<dbReference type="InterPro" id="IPR053169">
    <property type="entry name" value="MUG_Protein"/>
</dbReference>
<dbReference type="PROSITE" id="PS51257">
    <property type="entry name" value="PROKAR_LIPOPROTEIN"/>
    <property type="match status" value="1"/>
</dbReference>
<dbReference type="GO" id="GO:0016787">
    <property type="term" value="F:hydrolase activity"/>
    <property type="evidence" value="ECO:0007669"/>
    <property type="project" value="UniProtKB-KW"/>
</dbReference>
<name>A0A4Z0MCX8_9BACT</name>
<comment type="caution">
    <text evidence="1">The sequence shown here is derived from an EMBL/GenBank/DDBJ whole genome shotgun (WGS) entry which is preliminary data.</text>
</comment>
<evidence type="ECO:0000313" key="1">
    <source>
        <dbReference type="EMBL" id="TGD77583.1"/>
    </source>
</evidence>
<dbReference type="Pfam" id="PF03663">
    <property type="entry name" value="Glyco_hydro_76"/>
    <property type="match status" value="1"/>
</dbReference>
<keyword evidence="1" id="KW-0378">Hydrolase</keyword>
<protein>
    <submittedName>
        <fullName evidence="1">Glycosyl hydrolase</fullName>
    </submittedName>
</protein>